<evidence type="ECO:0000313" key="1">
    <source>
        <dbReference type="EMBL" id="OCK86533.1"/>
    </source>
</evidence>
<dbReference type="Proteomes" id="UP000250078">
    <property type="component" value="Unassembled WGS sequence"/>
</dbReference>
<keyword evidence="2" id="KW-1185">Reference proteome</keyword>
<protein>
    <submittedName>
        <fullName evidence="1">Uncharacterized protein</fullName>
    </submittedName>
</protein>
<accession>A0ACC8EJX7</accession>
<organism evidence="1 2">
    <name type="scientific">Cenococcum geophilum 1.58</name>
    <dbReference type="NCBI Taxonomy" id="794803"/>
    <lineage>
        <taxon>Eukaryota</taxon>
        <taxon>Fungi</taxon>
        <taxon>Dikarya</taxon>
        <taxon>Ascomycota</taxon>
        <taxon>Pezizomycotina</taxon>
        <taxon>Dothideomycetes</taxon>
        <taxon>Pleosporomycetidae</taxon>
        <taxon>Gloniales</taxon>
        <taxon>Gloniaceae</taxon>
        <taxon>Cenococcum</taxon>
    </lineage>
</organism>
<proteinExistence type="predicted"/>
<dbReference type="EMBL" id="KV748321">
    <property type="protein sequence ID" value="OCK86533.1"/>
    <property type="molecule type" value="Genomic_DNA"/>
</dbReference>
<reference evidence="1 2" key="1">
    <citation type="journal article" date="2016" name="Nat. Commun.">
        <title>Ectomycorrhizal ecology is imprinted in the genome of the dominant symbiotic fungus Cenococcum geophilum.</title>
        <authorList>
            <consortium name="DOE Joint Genome Institute"/>
            <person name="Peter M."/>
            <person name="Kohler A."/>
            <person name="Ohm R.A."/>
            <person name="Kuo A."/>
            <person name="Krutzmann J."/>
            <person name="Morin E."/>
            <person name="Arend M."/>
            <person name="Barry K.W."/>
            <person name="Binder M."/>
            <person name="Choi C."/>
            <person name="Clum A."/>
            <person name="Copeland A."/>
            <person name="Grisel N."/>
            <person name="Haridas S."/>
            <person name="Kipfer T."/>
            <person name="LaButti K."/>
            <person name="Lindquist E."/>
            <person name="Lipzen A."/>
            <person name="Maire R."/>
            <person name="Meier B."/>
            <person name="Mihaltcheva S."/>
            <person name="Molinier V."/>
            <person name="Murat C."/>
            <person name="Poggeler S."/>
            <person name="Quandt C.A."/>
            <person name="Sperisen C."/>
            <person name="Tritt A."/>
            <person name="Tisserant E."/>
            <person name="Crous P.W."/>
            <person name="Henrissat B."/>
            <person name="Nehls U."/>
            <person name="Egli S."/>
            <person name="Spatafora J.W."/>
            <person name="Grigoriev I.V."/>
            <person name="Martin F.M."/>
        </authorList>
    </citation>
    <scope>NUCLEOTIDE SEQUENCE [LARGE SCALE GENOMIC DNA]</scope>
    <source>
        <strain evidence="1 2">1.58</strain>
    </source>
</reference>
<gene>
    <name evidence="1" type="ORF">K441DRAFT_683263</name>
</gene>
<evidence type="ECO:0000313" key="2">
    <source>
        <dbReference type="Proteomes" id="UP000250078"/>
    </source>
</evidence>
<name>A0ACC8EJX7_9PEZI</name>
<sequence length="251" mass="28985">MPQQPRLGRKYSTLVLDATGDKWVTRWNTLFKTIEVTHLRSPMFFHVDPGDRDGLLAYTREQGRETELEEIRECVGREISRHHKKKRVNCIKRRLQAEVIIDERDRKDYFTPLRSLFSEHCECIINRYGLREGLIRKEKVQNIKYDYVDDFSETDERIFTMHTEMKTYNARTIVLAVGPGNPPAILGMENTQRLQGACHSLRIQRFPDRKKADEKGPPNVMVIGDGLTTAQIGDLAIHRGVTKVTPHAGSL</sequence>